<evidence type="ECO:0000259" key="8">
    <source>
        <dbReference type="Pfam" id="PF00177"/>
    </source>
</evidence>
<dbReference type="GO" id="GO:0015935">
    <property type="term" value="C:small ribosomal subunit"/>
    <property type="evidence" value="ECO:0007669"/>
    <property type="project" value="InterPro"/>
</dbReference>
<comment type="caution">
    <text evidence="9">The sequence shown here is derived from an EMBL/GenBank/DDBJ whole genome shotgun (WGS) entry which is preliminary data.</text>
</comment>
<dbReference type="GO" id="GO:0006412">
    <property type="term" value="P:translation"/>
    <property type="evidence" value="ECO:0007669"/>
    <property type="project" value="UniProtKB-UniRule"/>
</dbReference>
<dbReference type="InterPro" id="IPR020606">
    <property type="entry name" value="Ribosomal_uS7_CS"/>
</dbReference>
<dbReference type="Pfam" id="PF00177">
    <property type="entry name" value="Ribosomal_S7"/>
    <property type="match status" value="1"/>
</dbReference>
<dbReference type="Proteomes" id="UP000178155">
    <property type="component" value="Unassembled WGS sequence"/>
</dbReference>
<dbReference type="GO" id="GO:0019843">
    <property type="term" value="F:rRNA binding"/>
    <property type="evidence" value="ECO:0007669"/>
    <property type="project" value="UniProtKB-UniRule"/>
</dbReference>
<evidence type="ECO:0000256" key="4">
    <source>
        <dbReference type="ARBA" id="ARBA00022980"/>
    </source>
</evidence>
<dbReference type="CDD" id="cd14869">
    <property type="entry name" value="uS7_Bacteria"/>
    <property type="match status" value="1"/>
</dbReference>
<dbReference type="EMBL" id="MGKW01000014">
    <property type="protein sequence ID" value="OGN34317.1"/>
    <property type="molecule type" value="Genomic_DNA"/>
</dbReference>
<keyword evidence="5 6" id="KW-0687">Ribonucleoprotein</keyword>
<accession>A0A1F8H9P6</accession>
<dbReference type="GO" id="GO:0000049">
    <property type="term" value="F:tRNA binding"/>
    <property type="evidence" value="ECO:0007669"/>
    <property type="project" value="UniProtKB-UniRule"/>
</dbReference>
<protein>
    <recommendedName>
        <fullName evidence="6">Small ribosomal subunit protein uS7</fullName>
    </recommendedName>
</protein>
<dbReference type="NCBIfam" id="TIGR01029">
    <property type="entry name" value="rpsG_bact"/>
    <property type="match status" value="1"/>
</dbReference>
<keyword evidence="2 6" id="KW-0699">rRNA-binding</keyword>
<dbReference type="InterPro" id="IPR036823">
    <property type="entry name" value="Ribosomal_uS7_dom_sf"/>
</dbReference>
<dbReference type="InterPro" id="IPR005717">
    <property type="entry name" value="Ribosomal_uS7_bac/org-type"/>
</dbReference>
<proteinExistence type="inferred from homology"/>
<comment type="function">
    <text evidence="6">One of the primary rRNA binding proteins, it binds directly to 16S rRNA where it nucleates assembly of the head domain of the 30S subunit. Is located at the subunit interface close to the decoding center, probably blocks exit of the E-site tRNA.</text>
</comment>
<dbReference type="InterPro" id="IPR000235">
    <property type="entry name" value="Ribosomal_uS7"/>
</dbReference>
<dbReference type="PROSITE" id="PS00052">
    <property type="entry name" value="RIBOSOMAL_S7"/>
    <property type="match status" value="1"/>
</dbReference>
<dbReference type="Gene3D" id="1.10.455.10">
    <property type="entry name" value="Ribosomal protein S7 domain"/>
    <property type="match status" value="1"/>
</dbReference>
<dbReference type="PIRSF" id="PIRSF002122">
    <property type="entry name" value="RPS7p_RPS7a_RPS5e_RPS7o"/>
    <property type="match status" value="1"/>
</dbReference>
<evidence type="ECO:0000313" key="10">
    <source>
        <dbReference type="Proteomes" id="UP000178155"/>
    </source>
</evidence>
<organism evidence="9 10">
    <name type="scientific">Candidatus Yanofskybacteria bacterium RIFCSPLOWO2_02_FULL_47_9b</name>
    <dbReference type="NCBI Taxonomy" id="1802708"/>
    <lineage>
        <taxon>Bacteria</taxon>
        <taxon>Candidatus Yanofskyibacteriota</taxon>
    </lineage>
</organism>
<dbReference type="SUPFAM" id="SSF47973">
    <property type="entry name" value="Ribosomal protein S7"/>
    <property type="match status" value="1"/>
</dbReference>
<comment type="subunit">
    <text evidence="6">Part of the 30S ribosomal subunit. Contacts proteins S9 and S11.</text>
</comment>
<evidence type="ECO:0000313" key="9">
    <source>
        <dbReference type="EMBL" id="OGN34317.1"/>
    </source>
</evidence>
<reference evidence="9 10" key="1">
    <citation type="journal article" date="2016" name="Nat. Commun.">
        <title>Thousands of microbial genomes shed light on interconnected biogeochemical processes in an aquifer system.</title>
        <authorList>
            <person name="Anantharaman K."/>
            <person name="Brown C.T."/>
            <person name="Hug L.A."/>
            <person name="Sharon I."/>
            <person name="Castelle C.J."/>
            <person name="Probst A.J."/>
            <person name="Thomas B.C."/>
            <person name="Singh A."/>
            <person name="Wilkins M.J."/>
            <person name="Karaoz U."/>
            <person name="Brodie E.L."/>
            <person name="Williams K.H."/>
            <person name="Hubbard S.S."/>
            <person name="Banfield J.F."/>
        </authorList>
    </citation>
    <scope>NUCLEOTIDE SEQUENCE [LARGE SCALE GENOMIC DNA]</scope>
</reference>
<evidence type="ECO:0000256" key="1">
    <source>
        <dbReference type="ARBA" id="ARBA00007151"/>
    </source>
</evidence>
<dbReference type="HAMAP" id="MF_00480_B">
    <property type="entry name" value="Ribosomal_uS7_B"/>
    <property type="match status" value="1"/>
</dbReference>
<dbReference type="PANTHER" id="PTHR11205">
    <property type="entry name" value="RIBOSOMAL PROTEIN S7"/>
    <property type="match status" value="1"/>
</dbReference>
<evidence type="ECO:0000256" key="2">
    <source>
        <dbReference type="ARBA" id="ARBA00022730"/>
    </source>
</evidence>
<evidence type="ECO:0000256" key="5">
    <source>
        <dbReference type="ARBA" id="ARBA00023274"/>
    </source>
</evidence>
<evidence type="ECO:0000256" key="6">
    <source>
        <dbReference type="HAMAP-Rule" id="MF_00480"/>
    </source>
</evidence>
<sequence>MRRPVKHKIAIEPDLKYQSILVAKIINRIMMEGKKAIATRIVYRALELIEEKTKKPALEALEIAITNAGPNMELKSKRVGGANYQVPIEVKPERKNALAIRWMIEAARGGKGKAMEEKFAEELLNAFNNTGGAVKKKLDTHRMADANKAFAHFAW</sequence>
<dbReference type="AlphaFoldDB" id="A0A1F8H9P6"/>
<keyword evidence="3 6" id="KW-0694">RNA-binding</keyword>
<comment type="similarity">
    <text evidence="1 6 7">Belongs to the universal ribosomal protein uS7 family.</text>
</comment>
<gene>
    <name evidence="6" type="primary">rpsG</name>
    <name evidence="9" type="ORF">A3I39_01850</name>
</gene>
<keyword evidence="6" id="KW-0820">tRNA-binding</keyword>
<dbReference type="InterPro" id="IPR023798">
    <property type="entry name" value="Ribosomal_uS7_dom"/>
</dbReference>
<keyword evidence="4 6" id="KW-0689">Ribosomal protein</keyword>
<dbReference type="FunFam" id="1.10.455.10:FF:000001">
    <property type="entry name" value="30S ribosomal protein S7"/>
    <property type="match status" value="1"/>
</dbReference>
<dbReference type="GO" id="GO:0003735">
    <property type="term" value="F:structural constituent of ribosome"/>
    <property type="evidence" value="ECO:0007669"/>
    <property type="project" value="InterPro"/>
</dbReference>
<evidence type="ECO:0000256" key="3">
    <source>
        <dbReference type="ARBA" id="ARBA00022884"/>
    </source>
</evidence>
<feature type="domain" description="Small ribosomal subunit protein uS7" evidence="8">
    <location>
        <begin position="2"/>
        <end position="148"/>
    </location>
</feature>
<name>A0A1F8H9P6_9BACT</name>
<evidence type="ECO:0000256" key="7">
    <source>
        <dbReference type="RuleBase" id="RU003619"/>
    </source>
</evidence>